<dbReference type="GO" id="GO:0005198">
    <property type="term" value="F:structural molecule activity"/>
    <property type="evidence" value="ECO:0007669"/>
    <property type="project" value="InterPro"/>
</dbReference>
<reference evidence="8" key="1">
    <citation type="submission" date="2010-02" db="EMBL/GenBank/DDBJ databases">
        <title>Sequencing and annotation of the Blastocystis hominis genome.</title>
        <authorList>
            <person name="Wincker P."/>
        </authorList>
    </citation>
    <scope>NUCLEOTIDE SEQUENCE</scope>
    <source>
        <strain evidence="8">Singapore isolate B</strain>
    </source>
</reference>
<evidence type="ECO:0000256" key="3">
    <source>
        <dbReference type="ARBA" id="ARBA00023136"/>
    </source>
</evidence>
<feature type="region of interest" description="Disordered" evidence="7">
    <location>
        <begin position="30"/>
        <end position="62"/>
    </location>
</feature>
<protein>
    <recommendedName>
        <fullName evidence="6">Clathrin light chain</fullName>
    </recommendedName>
</protein>
<dbReference type="GO" id="GO:0030132">
    <property type="term" value="C:clathrin coat of coated pit"/>
    <property type="evidence" value="ECO:0007669"/>
    <property type="project" value="InterPro"/>
</dbReference>
<dbReference type="OrthoDB" id="5512at2759"/>
<proteinExistence type="inferred from homology"/>
<evidence type="ECO:0000256" key="2">
    <source>
        <dbReference type="ARBA" id="ARBA00005263"/>
    </source>
</evidence>
<evidence type="ECO:0000256" key="5">
    <source>
        <dbReference type="ARBA" id="ARBA00023329"/>
    </source>
</evidence>
<comment type="function">
    <text evidence="6">Clathrin is the major protein of the polyhedral coat of coated pits and vesicles.</text>
</comment>
<dbReference type="Proteomes" id="UP000008312">
    <property type="component" value="Unassembled WGS sequence"/>
</dbReference>
<dbReference type="AlphaFoldDB" id="D8M2D9"/>
<dbReference type="Pfam" id="PF01086">
    <property type="entry name" value="Clathrin_lg_ch"/>
    <property type="match status" value="1"/>
</dbReference>
<keyword evidence="3 6" id="KW-0472">Membrane</keyword>
<keyword evidence="5 6" id="KW-0968">Cytoplasmic vesicle</keyword>
<evidence type="ECO:0000313" key="8">
    <source>
        <dbReference type="EMBL" id="CBK22234.2"/>
    </source>
</evidence>
<dbReference type="InterPro" id="IPR000996">
    <property type="entry name" value="Clathrin_L-chain"/>
</dbReference>
<keyword evidence="9" id="KW-1185">Reference proteome</keyword>
<dbReference type="EMBL" id="FN668648">
    <property type="protein sequence ID" value="CBK22234.2"/>
    <property type="molecule type" value="Genomic_DNA"/>
</dbReference>
<dbReference type="InParanoid" id="D8M2D9"/>
<organism evidence="8">
    <name type="scientific">Blastocystis hominis</name>
    <dbReference type="NCBI Taxonomy" id="12968"/>
    <lineage>
        <taxon>Eukaryota</taxon>
        <taxon>Sar</taxon>
        <taxon>Stramenopiles</taxon>
        <taxon>Bigyra</taxon>
        <taxon>Opalozoa</taxon>
        <taxon>Opalinata</taxon>
        <taxon>Blastocystidae</taxon>
        <taxon>Blastocystis</taxon>
    </lineage>
</organism>
<gene>
    <name evidence="8" type="ORF">GSBLH_T00002285001</name>
</gene>
<accession>D8M2D9</accession>
<dbReference type="GO" id="GO:0032050">
    <property type="term" value="F:clathrin heavy chain binding"/>
    <property type="evidence" value="ECO:0007669"/>
    <property type="project" value="TreeGrafter"/>
</dbReference>
<dbReference type="GeneID" id="24919472"/>
<evidence type="ECO:0000256" key="6">
    <source>
        <dbReference type="RuleBase" id="RU363137"/>
    </source>
</evidence>
<dbReference type="PANTHER" id="PTHR10639">
    <property type="entry name" value="CLATHRIN LIGHT CHAIN"/>
    <property type="match status" value="1"/>
</dbReference>
<dbReference type="GO" id="GO:0030130">
    <property type="term" value="C:clathrin coat of trans-Golgi network vesicle"/>
    <property type="evidence" value="ECO:0007669"/>
    <property type="project" value="InterPro"/>
</dbReference>
<comment type="subcellular location">
    <subcellularLocation>
        <location evidence="1 6">Cytoplasmic vesicle membrane</location>
        <topology evidence="1 6">Peripheral membrane protein</topology>
        <orientation evidence="1 6">Cytoplasmic side</orientation>
    </subcellularLocation>
    <subcellularLocation>
        <location evidence="6">Membrane</location>
        <location evidence="6">Coated pit</location>
        <topology evidence="6">Peripheral membrane protein</topology>
        <orientation evidence="6">Cytoplasmic side</orientation>
    </subcellularLocation>
    <text evidence="6">Cytoplasmic face of coated pits and vesicles.</text>
</comment>
<dbReference type="GO" id="GO:0006886">
    <property type="term" value="P:intracellular protein transport"/>
    <property type="evidence" value="ECO:0007669"/>
    <property type="project" value="InterPro"/>
</dbReference>
<name>D8M2D9_BLAHO</name>
<keyword evidence="4 6" id="KW-0168">Coated pit</keyword>
<dbReference type="RefSeq" id="XP_012896282.1">
    <property type="nucleotide sequence ID" value="XM_013040828.1"/>
</dbReference>
<evidence type="ECO:0000256" key="1">
    <source>
        <dbReference type="ARBA" id="ARBA00004180"/>
    </source>
</evidence>
<dbReference type="PANTHER" id="PTHR10639:SF7">
    <property type="entry name" value="CLATHRIN LIGHT CHAIN"/>
    <property type="match status" value="1"/>
</dbReference>
<evidence type="ECO:0000256" key="4">
    <source>
        <dbReference type="ARBA" id="ARBA00023176"/>
    </source>
</evidence>
<evidence type="ECO:0000313" key="9">
    <source>
        <dbReference type="Proteomes" id="UP000008312"/>
    </source>
</evidence>
<dbReference type="GO" id="GO:0072583">
    <property type="term" value="P:clathrin-dependent endocytosis"/>
    <property type="evidence" value="ECO:0007669"/>
    <property type="project" value="TreeGrafter"/>
</dbReference>
<comment type="similarity">
    <text evidence="2 6">Belongs to the clathrin light chain family.</text>
</comment>
<evidence type="ECO:0000256" key="7">
    <source>
        <dbReference type="SAM" id="MobiDB-lite"/>
    </source>
</evidence>
<sequence length="181" mass="20530">MDSAFVRNLFGFGCGIYVSNSVLDFQETNAAEQPVDDPFADAPANEGEQTEDPFGDAAPASPLPAAPVVDEFKFTREWNMQFRERCEAKDKAALEKKQEILKEARDALLAWNEEREKKLHAKAEMNREEEAKIIEGNKEDLNCANPWERVSKLIELNAEGEHDLSRMKQVLIRMKNDAAKM</sequence>